<dbReference type="AlphaFoldDB" id="D3T4G8"/>
<protein>
    <submittedName>
        <fullName evidence="1">Uncharacterized protein</fullName>
    </submittedName>
</protein>
<dbReference type="EMBL" id="CP001936">
    <property type="protein sequence ID" value="ADD03120.1"/>
    <property type="molecule type" value="Genomic_DNA"/>
</dbReference>
<organism evidence="1 2">
    <name type="scientific">Thermoanaerobacter italicus (strain DSM 9252 / Ab9)</name>
    <dbReference type="NCBI Taxonomy" id="580331"/>
    <lineage>
        <taxon>Bacteria</taxon>
        <taxon>Bacillati</taxon>
        <taxon>Bacillota</taxon>
        <taxon>Clostridia</taxon>
        <taxon>Thermoanaerobacterales</taxon>
        <taxon>Thermoanaerobacteraceae</taxon>
        <taxon>Thermoanaerobacter</taxon>
    </lineage>
</organism>
<reference evidence="1" key="1">
    <citation type="submission" date="2010-02" db="EMBL/GenBank/DDBJ databases">
        <title>Complete sequence of Thermoanaerobacter italicus Ab9.</title>
        <authorList>
            <consortium name="US DOE Joint Genome Institute"/>
            <person name="Lucas S."/>
            <person name="Copeland A."/>
            <person name="Lapidus A."/>
            <person name="Cheng J.-F."/>
            <person name="Bruce D."/>
            <person name="Goodwin L."/>
            <person name="Pitluck S."/>
            <person name="Chertkov O."/>
            <person name="Detter J.C."/>
            <person name="Han C."/>
            <person name="Tapia R."/>
            <person name="Land M."/>
            <person name="Hauser L."/>
            <person name="Kyrpides N."/>
            <person name="Mikhailova N."/>
            <person name="Hemme C.L."/>
            <person name="Woyke T."/>
        </authorList>
    </citation>
    <scope>NUCLEOTIDE SEQUENCE [LARGE SCALE GENOMIC DNA]</scope>
    <source>
        <strain evidence="1">Ab9</strain>
    </source>
</reference>
<proteinExistence type="predicted"/>
<dbReference type="RefSeq" id="WP_012995831.1">
    <property type="nucleotide sequence ID" value="NC_013921.1"/>
</dbReference>
<keyword evidence="2" id="KW-1185">Reference proteome</keyword>
<dbReference type="Proteomes" id="UP000001552">
    <property type="component" value="Chromosome"/>
</dbReference>
<sequence>MKNITENEKNIKIKISPMVYDAVRNYPSGNVYFLEHYDEIDEIFTVEDKAYYLENKIRDMILDLTRLFDFTKKELKGYFTIEEVFILLRAFWNTLYRVSESIDPRKILIASIEDVLKYESFDFDEEDFKIAETLIEKIKKLTPFEAYVTILLTCSLKKNDLTNDDIRKTFMIA</sequence>
<dbReference type="KEGG" id="tit:Thit_1878"/>
<dbReference type="OrthoDB" id="9814200at2"/>
<dbReference type="HOGENOM" id="CLU_1567791_0_0_9"/>
<gene>
    <name evidence="1" type="ordered locus">Thit_1878</name>
</gene>
<evidence type="ECO:0000313" key="1">
    <source>
        <dbReference type="EMBL" id="ADD03120.1"/>
    </source>
</evidence>
<evidence type="ECO:0000313" key="2">
    <source>
        <dbReference type="Proteomes" id="UP000001552"/>
    </source>
</evidence>
<dbReference type="eggNOG" id="ENOG5033T2V">
    <property type="taxonomic scope" value="Bacteria"/>
</dbReference>
<name>D3T4G8_THEIA</name>
<accession>D3T4G8</accession>